<sequence length="237" mass="26840">MKNVSLLIIGFLVGLTTSYGQIFTKNQAPKEKYEQFINTFLNDDTKPNVFVFSHHPDGIRYVMNIEGKRRKFRLSNIAKIEAAIRSMKNASEKSDVKLYITGTFTKLALCQSEGKTKRFYYFELGPDLLEAITYDVYPANAQTDIRLPVNKVVKTIEAVAFPDDKKEIVIRSNAKRWDTPEPKIIINGKGVKKVVMEKIDPEDIKTVSVIKGKKGKQSQIIITLKEGVEIPKADDPI</sequence>
<evidence type="ECO:0000313" key="1">
    <source>
        <dbReference type="EMBL" id="BDD12346.1"/>
    </source>
</evidence>
<reference evidence="1 2" key="1">
    <citation type="submission" date="2021-12" db="EMBL/GenBank/DDBJ databases">
        <title>Genome sequencing of bacteria with rrn-lacking chromosome and rrn-plasmid.</title>
        <authorList>
            <person name="Anda M."/>
            <person name="Iwasaki W."/>
        </authorList>
    </citation>
    <scope>NUCLEOTIDE SEQUENCE [LARGE SCALE GENOMIC DNA]</scope>
    <source>
        <strain evidence="1 2">DSM 100852</strain>
        <plasmid evidence="1 2">pFA4</plasmid>
    </source>
</reference>
<dbReference type="RefSeq" id="WP_338395698.1">
    <property type="nucleotide sequence ID" value="NZ_AP025318.1"/>
</dbReference>
<keyword evidence="2" id="KW-1185">Reference proteome</keyword>
<proteinExistence type="predicted"/>
<dbReference type="EMBL" id="AP025318">
    <property type="protein sequence ID" value="BDD12346.1"/>
    <property type="molecule type" value="Genomic_DNA"/>
</dbReference>
<dbReference type="KEGG" id="fax:FUAX_47780"/>
<dbReference type="Proteomes" id="UP001348817">
    <property type="component" value="Plasmid pFA4"/>
</dbReference>
<evidence type="ECO:0000313" key="2">
    <source>
        <dbReference type="Proteomes" id="UP001348817"/>
    </source>
</evidence>
<dbReference type="AlphaFoldDB" id="A0AAU9CTD5"/>
<name>A0AAU9CTD5_9BACT</name>
<geneLocation type="plasmid" evidence="1 2">
    <name>pFA4</name>
</geneLocation>
<gene>
    <name evidence="1" type="ORF">FUAX_47780</name>
</gene>
<organism evidence="1 2">
    <name type="scientific">Fulvitalea axinellae</name>
    <dbReference type="NCBI Taxonomy" id="1182444"/>
    <lineage>
        <taxon>Bacteria</taxon>
        <taxon>Pseudomonadati</taxon>
        <taxon>Bacteroidota</taxon>
        <taxon>Cytophagia</taxon>
        <taxon>Cytophagales</taxon>
        <taxon>Persicobacteraceae</taxon>
        <taxon>Fulvitalea</taxon>
    </lineage>
</organism>
<accession>A0AAU9CTD5</accession>
<protein>
    <submittedName>
        <fullName evidence="1">Uncharacterized protein</fullName>
    </submittedName>
</protein>
<keyword evidence="1" id="KW-0614">Plasmid</keyword>